<feature type="domain" description="CusB-like barrel-sandwich hybrid" evidence="8">
    <location>
        <begin position="172"/>
        <end position="293"/>
    </location>
</feature>
<dbReference type="Pfam" id="PF25954">
    <property type="entry name" value="Beta-barrel_RND_2"/>
    <property type="match status" value="1"/>
</dbReference>
<dbReference type="AlphaFoldDB" id="A0A4P6X640"/>
<dbReference type="KEGG" id="hpse:HPF_15890"/>
<dbReference type="EMBL" id="CP037867">
    <property type="protein sequence ID" value="QBM29174.1"/>
    <property type="molecule type" value="Genomic_DNA"/>
</dbReference>
<evidence type="ECO:0000313" key="12">
    <source>
        <dbReference type="Proteomes" id="UP000293912"/>
    </source>
</evidence>
<dbReference type="InterPro" id="IPR045800">
    <property type="entry name" value="HMBD"/>
</dbReference>
<dbReference type="Gene3D" id="2.40.420.20">
    <property type="match status" value="1"/>
</dbReference>
<dbReference type="InterPro" id="IPR058791">
    <property type="entry name" value="3HB_CusB"/>
</dbReference>
<keyword evidence="12" id="KW-1185">Reference proteome</keyword>
<accession>A0A4P6X640</accession>
<sequence length="556" mass="58673">MKTSTSIGLSAVALAILGAVGYGAWTAGMNAGMSMGMATPQGASTDAGAASASTQDPSTWSMNQGFEATERHMRDGLKAGDVDPMTGSKILNYHDPMVPGKNFDAPGKSPFMDMLLVPRYAGAGGAADTGGVTVSPRVQQNLGLRTVEVSEGRLDSAVSVVGSVAWNERDQVLVSARSMGFVERLHVRATQDRVAKGAPLADIYVPNWVAAQEEYLAVARMAEQDAQLAPLREAAQQRMRQAGMSPAQIERVVRDGSLQPRFTLSAPLGGVVTELMVSEGATVMPGMTLMRLQGTGSVWAEGQVPESQSAQLKPGAEVSATSPAAPGQTFTGRLQALLPSVDPATRTIKARLELANPQDRLVPGMFVQMRLANPDAAKVLLLPSDAVIHTGQRSVVMVAEGDGRFTPVEVRTGREVGDQTEILQGLQVGQKVVRSGQFLIDSEASLNGLLARLSPAQEAGMDKPMQMTEQPGTMPTATHQTPAEIKAVDGDTVTLYHPAIPALKWPAMTMDFGLPPADQRPKGLAAGQSVQVEFEMRDGDIPQITRIQPATPGAKP</sequence>
<dbReference type="Gene3D" id="6.10.140.730">
    <property type="match status" value="1"/>
</dbReference>
<organism evidence="11 12">
    <name type="scientific">Hydrogenophaga pseudoflava</name>
    <name type="common">Pseudomonas carboxydoflava</name>
    <dbReference type="NCBI Taxonomy" id="47421"/>
    <lineage>
        <taxon>Bacteria</taxon>
        <taxon>Pseudomonadati</taxon>
        <taxon>Pseudomonadota</taxon>
        <taxon>Betaproteobacteria</taxon>
        <taxon>Burkholderiales</taxon>
        <taxon>Comamonadaceae</taxon>
        <taxon>Hydrogenophaga</taxon>
    </lineage>
</organism>
<dbReference type="Pfam" id="PF19335">
    <property type="entry name" value="HMBD"/>
    <property type="match status" value="1"/>
</dbReference>
<dbReference type="SUPFAM" id="SSF111369">
    <property type="entry name" value="HlyD-like secretion proteins"/>
    <property type="match status" value="1"/>
</dbReference>
<feature type="domain" description="CzcB-like C-terminal circularly permuted SH3-like" evidence="10">
    <location>
        <begin position="382"/>
        <end position="440"/>
    </location>
</feature>
<dbReference type="InterPro" id="IPR058790">
    <property type="entry name" value="BSH_CusB"/>
</dbReference>
<evidence type="ECO:0000256" key="2">
    <source>
        <dbReference type="ARBA" id="ARBA00022448"/>
    </source>
</evidence>
<dbReference type="GO" id="GO:0022857">
    <property type="term" value="F:transmembrane transporter activity"/>
    <property type="evidence" value="ECO:0007669"/>
    <property type="project" value="InterPro"/>
</dbReference>
<feature type="domain" description="Heavy metal binding" evidence="6">
    <location>
        <begin position="93"/>
        <end position="118"/>
    </location>
</feature>
<feature type="region of interest" description="Disordered" evidence="5">
    <location>
        <begin position="41"/>
        <end position="60"/>
    </location>
</feature>
<dbReference type="GO" id="GO:0015679">
    <property type="term" value="P:plasma membrane copper ion transport"/>
    <property type="evidence" value="ECO:0007669"/>
    <property type="project" value="TreeGrafter"/>
</dbReference>
<gene>
    <name evidence="11" type="primary">cusB2</name>
    <name evidence="11" type="ORF">HPF_15890</name>
</gene>
<name>A0A4P6X640_HYDPS</name>
<dbReference type="Pfam" id="PF11604">
    <property type="entry name" value="CusF_Ec"/>
    <property type="match status" value="1"/>
</dbReference>
<evidence type="ECO:0000259" key="10">
    <source>
        <dbReference type="Pfam" id="PF25975"/>
    </source>
</evidence>
<evidence type="ECO:0000256" key="3">
    <source>
        <dbReference type="ARBA" id="ARBA00022729"/>
    </source>
</evidence>
<dbReference type="GO" id="GO:0060003">
    <property type="term" value="P:copper ion export"/>
    <property type="evidence" value="ECO:0007669"/>
    <property type="project" value="TreeGrafter"/>
</dbReference>
<dbReference type="NCBIfam" id="TIGR01730">
    <property type="entry name" value="RND_mfp"/>
    <property type="match status" value="1"/>
</dbReference>
<keyword evidence="4" id="KW-0406">Ion transport</keyword>
<dbReference type="InterPro" id="IPR058792">
    <property type="entry name" value="Beta-barrel_RND_2"/>
</dbReference>
<dbReference type="GO" id="GO:0016020">
    <property type="term" value="C:membrane"/>
    <property type="evidence" value="ECO:0007669"/>
    <property type="project" value="InterPro"/>
</dbReference>
<dbReference type="Gene3D" id="2.40.50.320">
    <property type="entry name" value="Copper binding periplasmic protein CusF"/>
    <property type="match status" value="1"/>
</dbReference>
<evidence type="ECO:0000256" key="4">
    <source>
        <dbReference type="ARBA" id="ARBA00023065"/>
    </source>
</evidence>
<evidence type="ECO:0000256" key="5">
    <source>
        <dbReference type="SAM" id="MobiDB-lite"/>
    </source>
</evidence>
<evidence type="ECO:0000259" key="8">
    <source>
        <dbReference type="Pfam" id="PF25919"/>
    </source>
</evidence>
<dbReference type="Proteomes" id="UP000293912">
    <property type="component" value="Chromosome"/>
</dbReference>
<dbReference type="InterPro" id="IPR051909">
    <property type="entry name" value="MFP_Cation_Efflux"/>
</dbReference>
<dbReference type="PANTHER" id="PTHR30097:SF15">
    <property type="entry name" value="CATION EFFLUX SYSTEM PROTEIN CUSB"/>
    <property type="match status" value="1"/>
</dbReference>
<dbReference type="InterPro" id="IPR006143">
    <property type="entry name" value="RND_pump_MFP"/>
</dbReference>
<dbReference type="Pfam" id="PF25975">
    <property type="entry name" value="CzcB_C"/>
    <property type="match status" value="1"/>
</dbReference>
<evidence type="ECO:0000259" key="6">
    <source>
        <dbReference type="Pfam" id="PF19335"/>
    </source>
</evidence>
<feature type="domain" description="CusB-like beta-barrel" evidence="9">
    <location>
        <begin position="297"/>
        <end position="373"/>
    </location>
</feature>
<dbReference type="RefSeq" id="WP_133157158.1">
    <property type="nucleotide sequence ID" value="NZ_CP037867.1"/>
</dbReference>
<dbReference type="Gene3D" id="2.40.30.170">
    <property type="match status" value="1"/>
</dbReference>
<evidence type="ECO:0000259" key="9">
    <source>
        <dbReference type="Pfam" id="PF25954"/>
    </source>
</evidence>
<comment type="similarity">
    <text evidence="1">Belongs to the membrane fusion protein (MFP) (TC 8.A.1) family.</text>
</comment>
<evidence type="ECO:0000259" key="7">
    <source>
        <dbReference type="Pfam" id="PF25869"/>
    </source>
</evidence>
<keyword evidence="2" id="KW-0813">Transport</keyword>
<dbReference type="GO" id="GO:0030288">
    <property type="term" value="C:outer membrane-bounded periplasmic space"/>
    <property type="evidence" value="ECO:0007669"/>
    <property type="project" value="TreeGrafter"/>
</dbReference>
<dbReference type="GO" id="GO:0046914">
    <property type="term" value="F:transition metal ion binding"/>
    <property type="evidence" value="ECO:0007669"/>
    <property type="project" value="TreeGrafter"/>
</dbReference>
<proteinExistence type="inferred from homology"/>
<dbReference type="InterPro" id="IPR021647">
    <property type="entry name" value="CusF_Ec"/>
</dbReference>
<reference evidence="11 12" key="1">
    <citation type="submission" date="2019-03" db="EMBL/GenBank/DDBJ databases">
        <authorList>
            <person name="Sebastian G."/>
            <person name="Baumann P."/>
            <person name="Ruckert C."/>
            <person name="Kalinowski J."/>
            <person name="Nebel B."/>
            <person name="Takors R."/>
            <person name="Blombach B."/>
        </authorList>
    </citation>
    <scope>NUCLEOTIDE SEQUENCE [LARGE SCALE GENOMIC DNA]</scope>
    <source>
        <strain evidence="11 12">DSM 1084</strain>
    </source>
</reference>
<dbReference type="Pfam" id="PF25869">
    <property type="entry name" value="3HB_CusB"/>
    <property type="match status" value="1"/>
</dbReference>
<dbReference type="Pfam" id="PF25919">
    <property type="entry name" value="BSH_CusB"/>
    <property type="match status" value="1"/>
</dbReference>
<keyword evidence="3" id="KW-0732">Signal</keyword>
<feature type="compositionally biased region" description="Low complexity" evidence="5">
    <location>
        <begin position="41"/>
        <end position="56"/>
    </location>
</feature>
<dbReference type="FunFam" id="2.40.420.20:FF:000003">
    <property type="entry name" value="Cation efflux system protein cusB"/>
    <property type="match status" value="1"/>
</dbReference>
<dbReference type="InterPro" id="IPR058649">
    <property type="entry name" value="CzcB_C"/>
</dbReference>
<dbReference type="Gene3D" id="2.40.50.100">
    <property type="match status" value="1"/>
</dbReference>
<dbReference type="InterPro" id="IPR042230">
    <property type="entry name" value="CusF_sf"/>
</dbReference>
<evidence type="ECO:0000256" key="1">
    <source>
        <dbReference type="ARBA" id="ARBA00009477"/>
    </source>
</evidence>
<feature type="domain" description="CusB-like three alpha-helical bundle" evidence="7">
    <location>
        <begin position="208"/>
        <end position="260"/>
    </location>
</feature>
<evidence type="ECO:0000313" key="11">
    <source>
        <dbReference type="EMBL" id="QBM29174.1"/>
    </source>
</evidence>
<protein>
    <submittedName>
        <fullName evidence="11">Cation efflux system protein CusB</fullName>
    </submittedName>
</protein>
<dbReference type="FunFam" id="2.40.30.170:FF:000010">
    <property type="entry name" value="Efflux RND transporter periplasmic adaptor subunit"/>
    <property type="match status" value="1"/>
</dbReference>
<dbReference type="PANTHER" id="PTHR30097">
    <property type="entry name" value="CATION EFFLUX SYSTEM PROTEIN CUSB"/>
    <property type="match status" value="1"/>
</dbReference>